<organism evidence="2 3">
    <name type="scientific">Bacillus cereus (strain ATCC 14579 / DSM 31 / CCUG 7414 / JCM 2152 / NBRC 15305 / NCIMB 9373 / NCTC 2599 / NRRL B-3711)</name>
    <dbReference type="NCBI Taxonomy" id="226900"/>
    <lineage>
        <taxon>Bacteria</taxon>
        <taxon>Bacillati</taxon>
        <taxon>Bacillota</taxon>
        <taxon>Bacilli</taxon>
        <taxon>Bacillales</taxon>
        <taxon>Bacillaceae</taxon>
        <taxon>Bacillus</taxon>
        <taxon>Bacillus cereus group</taxon>
    </lineage>
</organism>
<keyword evidence="2" id="KW-0614">Plasmid</keyword>
<evidence type="ECO:0000313" key="3">
    <source>
        <dbReference type="Proteomes" id="UP000001417"/>
    </source>
</evidence>
<sequence length="243" mass="25473">MGKQSSQEHSEINQPNGATGGNAKSTSTESTTGTGGRRRGGRGTQAGTNTAESSGKIPKVVAVEVPGTEADKEAEKKAKAAERQRKSRANKKAAASKKTSSPANGDQIKIMLLTMSTIMASRPGMEMWMLSPDEAEQIVTPLSSIMAKSNVGESLGEYADHIALANACFTILAPKFIAWQASKPKKKEVQNPYVRANSNTNRTSTNESGKAPASSGPSRKQPTDALTNVGGFISEIIPPSVGV</sequence>
<gene>
    <name evidence="2" type="ordered locus">BC_p0007</name>
</gene>
<evidence type="ECO:0000313" key="2">
    <source>
        <dbReference type="EMBL" id="AAP12351.1"/>
    </source>
</evidence>
<name>Q814E5_BACCR</name>
<evidence type="ECO:0000256" key="1">
    <source>
        <dbReference type="SAM" id="MobiDB-lite"/>
    </source>
</evidence>
<dbReference type="KEGG" id="bce:BCp0007"/>
<protein>
    <submittedName>
        <fullName evidence="2">Hypothetical membrane spanning protein</fullName>
    </submittedName>
</protein>
<feature type="region of interest" description="Disordered" evidence="1">
    <location>
        <begin position="1"/>
        <end position="105"/>
    </location>
</feature>
<dbReference type="EMBL" id="AE016878">
    <property type="protein sequence ID" value="AAP12351.1"/>
    <property type="molecule type" value="Genomic_DNA"/>
</dbReference>
<reference evidence="2 3" key="1">
    <citation type="journal article" date="2003" name="Nature">
        <title>Genome sequence of Bacillus cereus and comparative analysis with Bacillus anthracis.</title>
        <authorList>
            <person name="Ivanova N."/>
            <person name="Sorokin A."/>
            <person name="Anderson I."/>
            <person name="Galleron N."/>
            <person name="Candelon B."/>
            <person name="Kapatral V."/>
            <person name="Bhattacharyya A."/>
            <person name="Reznik G."/>
            <person name="Mikhailova N."/>
            <person name="Lapidus A."/>
            <person name="Chu L."/>
            <person name="Mazur M."/>
            <person name="Goltsman E."/>
            <person name="Larsen N."/>
            <person name="D'Souza M."/>
            <person name="Walunas T."/>
            <person name="Grechkin Y."/>
            <person name="Pusch G."/>
            <person name="Haselkorn R."/>
            <person name="Fonstein M."/>
            <person name="Ehrlich S.D."/>
            <person name="Overbeek R."/>
            <person name="Kyrpides N."/>
        </authorList>
    </citation>
    <scope>NUCLEOTIDE SEQUENCE [LARGE SCALE GENOMIC DNA]</scope>
    <source>
        <strain evidence="3">ATCC 14579 / DSM 31 / CCUG 7414 / JCM 2152 / NBRC 15305 / NCIMB 9373 / NCTC 2599 / NRRL B-3711</strain>
    </source>
</reference>
<dbReference type="PATRIC" id="fig|226900.8.peg.8"/>
<feature type="compositionally biased region" description="Basic residues" evidence="1">
    <location>
        <begin position="85"/>
        <end position="95"/>
    </location>
</feature>
<accession>Q814E5</accession>
<feature type="compositionally biased region" description="Basic and acidic residues" evidence="1">
    <location>
        <begin position="1"/>
        <end position="11"/>
    </location>
</feature>
<dbReference type="HOGENOM" id="CLU_097815_0_0_9"/>
<dbReference type="AlphaFoldDB" id="Q814E5"/>
<keyword evidence="3" id="KW-1185">Reference proteome</keyword>
<feature type="region of interest" description="Disordered" evidence="1">
    <location>
        <begin position="187"/>
        <end position="226"/>
    </location>
</feature>
<feature type="compositionally biased region" description="Basic and acidic residues" evidence="1">
    <location>
        <begin position="69"/>
        <end position="84"/>
    </location>
</feature>
<dbReference type="Proteomes" id="UP000001417">
    <property type="component" value="Plasmid pBClin15"/>
</dbReference>
<proteinExistence type="predicted"/>
<feature type="compositionally biased region" description="Polar residues" evidence="1">
    <location>
        <begin position="215"/>
        <end position="226"/>
    </location>
</feature>
<geneLocation type="plasmid" evidence="2 3">
    <name>pBClin15</name>
</geneLocation>
<feature type="compositionally biased region" description="Low complexity" evidence="1">
    <location>
        <begin position="197"/>
        <end position="208"/>
    </location>
</feature>